<dbReference type="GO" id="GO:0016740">
    <property type="term" value="F:transferase activity"/>
    <property type="evidence" value="ECO:0007669"/>
    <property type="project" value="UniProtKB-KW"/>
</dbReference>
<dbReference type="InterPro" id="IPR012811">
    <property type="entry name" value="TreS_maltokin_C_dom"/>
</dbReference>
<dbReference type="FunFam" id="3.20.20.80:FF:000055">
    <property type="entry name" value="Trehalose synthase"/>
    <property type="match status" value="1"/>
</dbReference>
<dbReference type="CDD" id="cd11334">
    <property type="entry name" value="AmyAc_TreS"/>
    <property type="match status" value="1"/>
</dbReference>
<dbReference type="EMBL" id="JQGJ01000002">
    <property type="protein sequence ID" value="KHK66171.1"/>
    <property type="molecule type" value="Genomic_DNA"/>
</dbReference>
<dbReference type="InterPro" id="IPR045857">
    <property type="entry name" value="O16G_dom_2"/>
</dbReference>
<dbReference type="InterPro" id="IPR006047">
    <property type="entry name" value="GH13_cat_dom"/>
</dbReference>
<gene>
    <name evidence="17" type="ORF">JZ00_05185</name>
</gene>
<comment type="caution">
    <text evidence="17">The sequence shown here is derived from an EMBL/GenBank/DDBJ whole genome shotgun (WGS) entry which is preliminary data.</text>
</comment>
<name>A0A0B1ZAF4_9PSED</name>
<evidence type="ECO:0000256" key="12">
    <source>
        <dbReference type="ARBA" id="ARBA00023235"/>
    </source>
</evidence>
<organism evidence="17 18">
    <name type="scientific">Pseudomonas frederiksbergensis</name>
    <dbReference type="NCBI Taxonomy" id="104087"/>
    <lineage>
        <taxon>Bacteria</taxon>
        <taxon>Pseudomonadati</taxon>
        <taxon>Pseudomonadota</taxon>
        <taxon>Gammaproteobacteria</taxon>
        <taxon>Pseudomonadales</taxon>
        <taxon>Pseudomonadaceae</taxon>
        <taxon>Pseudomonas</taxon>
    </lineage>
</organism>
<comment type="catalytic activity">
    <reaction evidence="15">
        <text>D-maltose + ATP = alpha-maltose 1-phosphate + ADP + H(+)</text>
        <dbReference type="Rhea" id="RHEA:31915"/>
        <dbReference type="ChEBI" id="CHEBI:15378"/>
        <dbReference type="ChEBI" id="CHEBI:17306"/>
        <dbReference type="ChEBI" id="CHEBI:30616"/>
        <dbReference type="ChEBI" id="CHEBI:63576"/>
        <dbReference type="ChEBI" id="CHEBI:456216"/>
        <dbReference type="EC" id="2.7.1.175"/>
    </reaction>
</comment>
<comment type="catalytic activity">
    <reaction evidence="1">
        <text>D-maltose = alpha,alpha-trehalose</text>
        <dbReference type="Rhea" id="RHEA:15145"/>
        <dbReference type="ChEBI" id="CHEBI:16551"/>
        <dbReference type="ChEBI" id="CHEBI:17306"/>
        <dbReference type="EC" id="5.4.99.16"/>
    </reaction>
</comment>
<dbReference type="OrthoDB" id="9805159at2"/>
<dbReference type="SUPFAM" id="SSF51445">
    <property type="entry name" value="(Trans)glycosidases"/>
    <property type="match status" value="1"/>
</dbReference>
<dbReference type="SUPFAM" id="SSF51011">
    <property type="entry name" value="Glycosyl hydrolase domain"/>
    <property type="match status" value="1"/>
</dbReference>
<dbReference type="Pfam" id="PF16657">
    <property type="entry name" value="Malt_amylase_C"/>
    <property type="match status" value="1"/>
</dbReference>
<dbReference type="Gene3D" id="2.60.40.1180">
    <property type="entry name" value="Golgi alpha-mannosidase II"/>
    <property type="match status" value="1"/>
</dbReference>
<evidence type="ECO:0000313" key="17">
    <source>
        <dbReference type="EMBL" id="KHK66171.1"/>
    </source>
</evidence>
<keyword evidence="12" id="KW-0413">Isomerase</keyword>
<dbReference type="NCBIfam" id="TIGR02457">
    <property type="entry name" value="TreS_Cterm"/>
    <property type="match status" value="1"/>
</dbReference>
<accession>A0A0B1ZAF4</accession>
<evidence type="ECO:0000256" key="15">
    <source>
        <dbReference type="ARBA" id="ARBA00049067"/>
    </source>
</evidence>
<evidence type="ECO:0000259" key="16">
    <source>
        <dbReference type="SMART" id="SM00642"/>
    </source>
</evidence>
<dbReference type="GO" id="GO:0046872">
    <property type="term" value="F:metal ion binding"/>
    <property type="evidence" value="ECO:0007669"/>
    <property type="project" value="UniProtKB-KW"/>
</dbReference>
<dbReference type="InterPro" id="IPR012810">
    <property type="entry name" value="TreS/a-amylase_N"/>
</dbReference>
<dbReference type="InterPro" id="IPR032091">
    <property type="entry name" value="Malt_amylase-like_C"/>
</dbReference>
<dbReference type="RefSeq" id="WP_039589216.1">
    <property type="nucleotide sequence ID" value="NZ_JQGJ02000004.1"/>
</dbReference>
<dbReference type="InterPro" id="IPR011009">
    <property type="entry name" value="Kinase-like_dom_sf"/>
</dbReference>
<sequence length="1114" mass="124976">MAKKPRSATFINDPLWYKDAVIYQVHVKSYFDSNNDGIGDFPGLIDKLDYIADLGVNTIWLLPFYPSPRRDDGYDIAEYRGVSPDYGTMADARRFIAEAHKRNLRVITELVINHTSDQHPWFQRARKAKKGSKARDFYVWSDDDHKYDGTRIIFLDTEKSNWTWDPVAGQYFWHRFYSHQPDLNFDNPQVIKAVLSVMRYWLDMGIDGLRLDAIPYLIERDGTNNENLPETHDVLKLIRAEIDANYPDRMLLAEANQWPEDTQLYFGDGDAQGLNGDECHMAFHFPLMPRMYMALAQEDRFPITDILRQTPEIPANCQWAIFLRNHDELTLEMVTDKERDYLWNYYAADRRARINLGIRRRLAPLMERDRRRVELLNSLLLSMPGTPTLYYGDEIGMGDNIYLGDRDGVRTPMQWSIDRNGGFSRADPASLVLPPIMDPLYGYLSVNVETQSGDPHSLLNWTRRMLAVRKQSKAFGRGTLKMLSPSNRRILAYTREYTGPDGKHEIILCVANVSRSAQAAELDLSAYAGMVPVEMLGGNAFPPIGQLNFLLTLAPYGFYWFALAAENQMPSWHVEPAQSLPDFTTLVLKKRLEELLEAPSRATLEQGILPNWLQNRRWFAGKDSAIEKVDIVYGVRFGDPQHPVLLSEIDVTSAGQTLRYQLPFGLLAEDQVGAALPQQLALSRVRRGRQVGLITDAFTLENFIRAVLQGIQAGTVLPCADGELRFEPTEGLAALNLGAEPEVRYLSAEQSNSSVVVGGSLVLKLIRKVASGVHPELEMSAYLTAAGFSNISPLLGSVIRRDAQGEDALLMIAQGYLSNQGDAWEWTQNNLERALRDELADAVSEQEQHYNALGELKDFAGMLGQRLGEMHQVLAQPTDNPDFAPQPTSAKEAQAIGKDVAAQVENALRLLKQNQDQLNPADQAMVARLLEHRKTVLAHVQELAGKAAGGLRIRVHGDLHLGQVLVIKGDAYLIDFEGEPARPLHERRGKHSPYKDVSGVLRSFDYAAAMAVQLHTVDSTADADAARKRVADRYLVEARQAFVQAYRLAAASLAHEWKDAEGEDAALALFGLEKAAYEVAYEAENRPAWLPVPLHGLYGLLSGLKPFSDLAGPI</sequence>
<evidence type="ECO:0000256" key="13">
    <source>
        <dbReference type="ARBA" id="ARBA00031251"/>
    </source>
</evidence>
<dbReference type="Pfam" id="PF18085">
    <property type="entry name" value="Mak_N_cap"/>
    <property type="match status" value="1"/>
</dbReference>
<comment type="similarity">
    <text evidence="2">Belongs to the glycosyl hydrolase 13 family. TreS subfamily.</text>
</comment>
<dbReference type="GO" id="GO:0047471">
    <property type="term" value="F:maltose alpha-D-glucosyltransferase activity"/>
    <property type="evidence" value="ECO:0007669"/>
    <property type="project" value="UniProtKB-EC"/>
</dbReference>
<evidence type="ECO:0000256" key="11">
    <source>
        <dbReference type="ARBA" id="ARBA00022840"/>
    </source>
</evidence>
<evidence type="ECO:0000256" key="3">
    <source>
        <dbReference type="ARBA" id="ARBA00006219"/>
    </source>
</evidence>
<reference evidence="18" key="1">
    <citation type="submission" date="2015-03" db="EMBL/GenBank/DDBJ databases">
        <title>Pseudomonas frederiksbergensis hydrocarbon degrader.</title>
        <authorList>
            <person name="Brown L.M."/>
            <person name="Ruiz O.N."/>
            <person name="Mueller S."/>
            <person name="Gunasekera T.S."/>
        </authorList>
    </citation>
    <scope>NUCLEOTIDE SEQUENCE [LARGE SCALE GENOMIC DNA]</scope>
    <source>
        <strain evidence="18">SI8</strain>
    </source>
</reference>
<dbReference type="PANTHER" id="PTHR10357">
    <property type="entry name" value="ALPHA-AMYLASE FAMILY MEMBER"/>
    <property type="match status" value="1"/>
</dbReference>
<comment type="similarity">
    <text evidence="3">Belongs to the aminoglycoside phosphotransferase family.</text>
</comment>
<dbReference type="NCBIfam" id="TIGR02456">
    <property type="entry name" value="treS_nterm"/>
    <property type="match status" value="1"/>
</dbReference>
<keyword evidence="7" id="KW-0808">Transferase</keyword>
<evidence type="ECO:0000256" key="8">
    <source>
        <dbReference type="ARBA" id="ARBA00022723"/>
    </source>
</evidence>
<dbReference type="GO" id="GO:0005975">
    <property type="term" value="P:carbohydrate metabolic process"/>
    <property type="evidence" value="ECO:0007669"/>
    <property type="project" value="InterPro"/>
</dbReference>
<dbReference type="GO" id="GO:0005524">
    <property type="term" value="F:ATP binding"/>
    <property type="evidence" value="ECO:0007669"/>
    <property type="project" value="UniProtKB-KW"/>
</dbReference>
<evidence type="ECO:0000313" key="18">
    <source>
        <dbReference type="Proteomes" id="UP000030949"/>
    </source>
</evidence>
<evidence type="ECO:0000256" key="9">
    <source>
        <dbReference type="ARBA" id="ARBA00022741"/>
    </source>
</evidence>
<evidence type="ECO:0000256" key="14">
    <source>
        <dbReference type="ARBA" id="ARBA00031378"/>
    </source>
</evidence>
<dbReference type="Gene3D" id="3.90.1200.10">
    <property type="match status" value="1"/>
</dbReference>
<keyword evidence="9" id="KW-0547">Nucleotide-binding</keyword>
<dbReference type="AlphaFoldDB" id="A0A0B1ZAF4"/>
<dbReference type="EC" id="2.7.1.175" evidence="4"/>
<evidence type="ECO:0000256" key="1">
    <source>
        <dbReference type="ARBA" id="ARBA00001595"/>
    </source>
</evidence>
<dbReference type="InterPro" id="IPR040999">
    <property type="entry name" value="Mak_N_cap"/>
</dbReference>
<evidence type="ECO:0000256" key="6">
    <source>
        <dbReference type="ARBA" id="ARBA00013882"/>
    </source>
</evidence>
<dbReference type="InterPro" id="IPR017853">
    <property type="entry name" value="GH"/>
</dbReference>
<keyword evidence="8" id="KW-0479">Metal-binding</keyword>
<dbReference type="EC" id="5.4.99.16" evidence="5"/>
<evidence type="ECO:0000256" key="2">
    <source>
        <dbReference type="ARBA" id="ARBA00005496"/>
    </source>
</evidence>
<dbReference type="Pfam" id="PF00128">
    <property type="entry name" value="Alpha-amylase"/>
    <property type="match status" value="2"/>
</dbReference>
<evidence type="ECO:0000256" key="4">
    <source>
        <dbReference type="ARBA" id="ARBA00011962"/>
    </source>
</evidence>
<dbReference type="Proteomes" id="UP000030949">
    <property type="component" value="Unassembled WGS sequence"/>
</dbReference>
<dbReference type="SMART" id="SM00642">
    <property type="entry name" value="Aamy"/>
    <property type="match status" value="1"/>
</dbReference>
<dbReference type="Gene3D" id="3.90.400.10">
    <property type="entry name" value="Oligo-1,6-glucosidase, Domain 2"/>
    <property type="match status" value="1"/>
</dbReference>
<keyword evidence="11" id="KW-0067">ATP-binding</keyword>
<proteinExistence type="inferred from homology"/>
<dbReference type="InterPro" id="IPR013780">
    <property type="entry name" value="Glyco_hydro_b"/>
</dbReference>
<keyword evidence="10" id="KW-0106">Calcium</keyword>
<dbReference type="Gene3D" id="3.20.20.80">
    <property type="entry name" value="Glycosidases"/>
    <property type="match status" value="1"/>
</dbReference>
<dbReference type="SUPFAM" id="SSF56112">
    <property type="entry name" value="Protein kinase-like (PK-like)"/>
    <property type="match status" value="1"/>
</dbReference>
<evidence type="ECO:0000256" key="5">
    <source>
        <dbReference type="ARBA" id="ARBA00012619"/>
    </source>
</evidence>
<dbReference type="PANTHER" id="PTHR10357:SF219">
    <property type="entry name" value="MALTOSE ALPHA-D-GLUCOSYLTRANSFERASE"/>
    <property type="match status" value="1"/>
</dbReference>
<evidence type="ECO:0000256" key="7">
    <source>
        <dbReference type="ARBA" id="ARBA00022679"/>
    </source>
</evidence>
<evidence type="ECO:0000256" key="10">
    <source>
        <dbReference type="ARBA" id="ARBA00022837"/>
    </source>
</evidence>
<feature type="domain" description="Glycosyl hydrolase family 13 catalytic" evidence="16">
    <location>
        <begin position="24"/>
        <end position="425"/>
    </location>
</feature>
<protein>
    <recommendedName>
        <fullName evidence="6">Maltokinase</fullName>
        <ecNumber evidence="4">2.7.1.175</ecNumber>
        <ecNumber evidence="5">5.4.99.16</ecNumber>
    </recommendedName>
    <alternativeName>
        <fullName evidence="14">Maltose alpha-D-glucosyltransferase</fullName>
    </alternativeName>
    <alternativeName>
        <fullName evidence="13">Maltose-1-phosphate synthase</fullName>
    </alternativeName>
</protein>